<dbReference type="PANTHER" id="PTHR30126">
    <property type="entry name" value="HTH-TYPE TRANSCRIPTIONAL REGULATOR"/>
    <property type="match status" value="1"/>
</dbReference>
<dbReference type="InterPro" id="IPR000847">
    <property type="entry name" value="LysR_HTH_N"/>
</dbReference>
<reference evidence="7" key="1">
    <citation type="journal article" date="2019" name="Int. J. Syst. Evol. Microbiol.">
        <title>The Global Catalogue of Microorganisms (GCM) 10K type strain sequencing project: providing services to taxonomists for standard genome sequencing and annotation.</title>
        <authorList>
            <consortium name="The Broad Institute Genomics Platform"/>
            <consortium name="The Broad Institute Genome Sequencing Center for Infectious Disease"/>
            <person name="Wu L."/>
            <person name="Ma J."/>
        </authorList>
    </citation>
    <scope>NUCLEOTIDE SEQUENCE [LARGE SCALE GENOMIC DNA]</scope>
    <source>
        <strain evidence="7">CECT 8570</strain>
    </source>
</reference>
<dbReference type="Pfam" id="PF00126">
    <property type="entry name" value="HTH_1"/>
    <property type="match status" value="1"/>
</dbReference>
<dbReference type="Pfam" id="PF03466">
    <property type="entry name" value="LysR_substrate"/>
    <property type="match status" value="1"/>
</dbReference>
<proteinExistence type="inferred from homology"/>
<dbReference type="EMBL" id="JBHSCX010000009">
    <property type="protein sequence ID" value="MFC4362756.1"/>
    <property type="molecule type" value="Genomic_DNA"/>
</dbReference>
<evidence type="ECO:0000256" key="4">
    <source>
        <dbReference type="ARBA" id="ARBA00023163"/>
    </source>
</evidence>
<dbReference type="RefSeq" id="WP_290265719.1">
    <property type="nucleotide sequence ID" value="NZ_JAUFQG010000006.1"/>
</dbReference>
<dbReference type="Proteomes" id="UP001595840">
    <property type="component" value="Unassembled WGS sequence"/>
</dbReference>
<sequence>MHFSLKQLQVFLAVAHHRNVSRAAEQLSMSQSACSSALKDLESQYGLQLFDRVGKRLQANELGDYLRPKAEALLAQAQEFEQALSQQPDAGELRVGATLTIGNYLAVSLINRYMQDNSTGKVKLEVANTEQITEQLLNFDIDVGMIEGEVQHPALSVQRWRSDELVCFCAPGHPLATHPQVTDADLKEAVWILREQGSGTRQTFDRGMHGLLSNLHISLELQHTEAIKRAVEAGLGISCLSRISLEDAFKRGSLVPLQTPQRDFSRDLYLATHTQKYRGVGLNRWLSICEDYANS</sequence>
<dbReference type="NCBIfam" id="NF008095">
    <property type="entry name" value="PRK10837.1"/>
    <property type="match status" value="1"/>
</dbReference>
<accession>A0ABV8V5N6</accession>
<dbReference type="SUPFAM" id="SSF53850">
    <property type="entry name" value="Periplasmic binding protein-like II"/>
    <property type="match status" value="1"/>
</dbReference>
<dbReference type="Gene3D" id="1.10.10.10">
    <property type="entry name" value="Winged helix-like DNA-binding domain superfamily/Winged helix DNA-binding domain"/>
    <property type="match status" value="1"/>
</dbReference>
<dbReference type="CDD" id="cd08420">
    <property type="entry name" value="PBP2_CysL_like"/>
    <property type="match status" value="1"/>
</dbReference>
<name>A0ABV8V5N6_9GAMM</name>
<evidence type="ECO:0000256" key="1">
    <source>
        <dbReference type="ARBA" id="ARBA00009437"/>
    </source>
</evidence>
<comment type="caution">
    <text evidence="6">The sequence shown here is derived from an EMBL/GenBank/DDBJ whole genome shotgun (WGS) entry which is preliminary data.</text>
</comment>
<dbReference type="InterPro" id="IPR036388">
    <property type="entry name" value="WH-like_DNA-bd_sf"/>
</dbReference>
<feature type="domain" description="HTH lysR-type" evidence="5">
    <location>
        <begin position="3"/>
        <end position="60"/>
    </location>
</feature>
<protein>
    <submittedName>
        <fullName evidence="6">LysR family transcriptional regulator</fullName>
    </submittedName>
</protein>
<evidence type="ECO:0000256" key="3">
    <source>
        <dbReference type="ARBA" id="ARBA00023125"/>
    </source>
</evidence>
<keyword evidence="2" id="KW-0805">Transcription regulation</keyword>
<dbReference type="SUPFAM" id="SSF46785">
    <property type="entry name" value="Winged helix' DNA-binding domain"/>
    <property type="match status" value="1"/>
</dbReference>
<keyword evidence="7" id="KW-1185">Reference proteome</keyword>
<keyword evidence="3" id="KW-0238">DNA-binding</keyword>
<dbReference type="InterPro" id="IPR036390">
    <property type="entry name" value="WH_DNA-bd_sf"/>
</dbReference>
<organism evidence="6 7">
    <name type="scientific">Simiduia curdlanivorans</name>
    <dbReference type="NCBI Taxonomy" id="1492769"/>
    <lineage>
        <taxon>Bacteria</taxon>
        <taxon>Pseudomonadati</taxon>
        <taxon>Pseudomonadota</taxon>
        <taxon>Gammaproteobacteria</taxon>
        <taxon>Cellvibrionales</taxon>
        <taxon>Cellvibrionaceae</taxon>
        <taxon>Simiduia</taxon>
    </lineage>
</organism>
<dbReference type="PRINTS" id="PR00039">
    <property type="entry name" value="HTHLYSR"/>
</dbReference>
<dbReference type="PROSITE" id="PS50931">
    <property type="entry name" value="HTH_LYSR"/>
    <property type="match status" value="1"/>
</dbReference>
<dbReference type="InterPro" id="IPR005119">
    <property type="entry name" value="LysR_subst-bd"/>
</dbReference>
<dbReference type="Gene3D" id="3.40.190.290">
    <property type="match status" value="1"/>
</dbReference>
<evidence type="ECO:0000313" key="6">
    <source>
        <dbReference type="EMBL" id="MFC4362756.1"/>
    </source>
</evidence>
<evidence type="ECO:0000313" key="7">
    <source>
        <dbReference type="Proteomes" id="UP001595840"/>
    </source>
</evidence>
<dbReference type="PANTHER" id="PTHR30126:SF94">
    <property type="entry name" value="LYSR FAMILY TRANSCRIPTIONAL REGULATOR"/>
    <property type="match status" value="1"/>
</dbReference>
<evidence type="ECO:0000259" key="5">
    <source>
        <dbReference type="PROSITE" id="PS50931"/>
    </source>
</evidence>
<gene>
    <name evidence="6" type="ORF">ACFOX3_10600</name>
</gene>
<comment type="similarity">
    <text evidence="1">Belongs to the LysR transcriptional regulatory family.</text>
</comment>
<evidence type="ECO:0000256" key="2">
    <source>
        <dbReference type="ARBA" id="ARBA00023015"/>
    </source>
</evidence>
<keyword evidence="4" id="KW-0804">Transcription</keyword>